<name>K0AWP0_GOTA9</name>
<keyword evidence="2" id="KW-1185">Reference proteome</keyword>
<dbReference type="InterPro" id="IPR010375">
    <property type="entry name" value="CdAMP_rec"/>
</dbReference>
<evidence type="ECO:0008006" key="3">
    <source>
        <dbReference type="Google" id="ProtNLM"/>
    </source>
</evidence>
<dbReference type="KEGG" id="cad:Curi_c01120"/>
<reference evidence="1 2" key="1">
    <citation type="journal article" date="2012" name="PLoS ONE">
        <title>The purine-utilizing bacterium Clostridium acidurici 9a: a genome-guided metabolic reconsideration.</title>
        <authorList>
            <person name="Hartwich K."/>
            <person name="Poehlein A."/>
            <person name="Daniel R."/>
        </authorList>
    </citation>
    <scope>NUCLEOTIDE SEQUENCE [LARGE SCALE GENOMIC DNA]</scope>
    <source>
        <strain evidence="2">ATCC 7906 / DSM 604 / BCRC 14475 / CIP 104303 / KCTC 5404 / NCIMB 10678 / 9a</strain>
    </source>
</reference>
<dbReference type="AlphaFoldDB" id="K0AWP0"/>
<dbReference type="PANTHER" id="PTHR38456:SF1">
    <property type="entry name" value="CYCLIC DI-AMP RECEPTOR A"/>
    <property type="match status" value="1"/>
</dbReference>
<evidence type="ECO:0000313" key="2">
    <source>
        <dbReference type="Proteomes" id="UP000006094"/>
    </source>
</evidence>
<dbReference type="InterPro" id="IPR011322">
    <property type="entry name" value="N-reg_PII-like_a/b"/>
</dbReference>
<dbReference type="PANTHER" id="PTHR38456">
    <property type="entry name" value="CYCLIC DI-AMP RECEPTOR A"/>
    <property type="match status" value="1"/>
</dbReference>
<dbReference type="PATRIC" id="fig|1128398.3.peg.111"/>
<sequence>MMKLIVAIIQDEDTQELVDRLTEEKISSTKLASTGGFLKSGNTTLLIGIEKEKVDYVISIIEEKCKSRTKVTSTPITTTWIPTAYIPQAIEVPIGGATIFVLDVDKFAKV</sequence>
<dbReference type="Gene3D" id="3.30.70.120">
    <property type="match status" value="1"/>
</dbReference>
<evidence type="ECO:0000313" key="1">
    <source>
        <dbReference type="EMBL" id="AFS77192.1"/>
    </source>
</evidence>
<dbReference type="eggNOG" id="COG3870">
    <property type="taxonomic scope" value="Bacteria"/>
</dbReference>
<dbReference type="Pfam" id="PF06153">
    <property type="entry name" value="CdAMP_rec"/>
    <property type="match status" value="1"/>
</dbReference>
<dbReference type="EMBL" id="CP003326">
    <property type="protein sequence ID" value="AFS77192.1"/>
    <property type="molecule type" value="Genomic_DNA"/>
</dbReference>
<dbReference type="InterPro" id="IPR015867">
    <property type="entry name" value="N-reg_PII/ATP_PRibTrfase_C"/>
</dbReference>
<accession>K0AWP0</accession>
<protein>
    <recommendedName>
        <fullName evidence="3">Nitrogen regulatory protein P-II</fullName>
    </recommendedName>
</protein>
<organism evidence="1 2">
    <name type="scientific">Gottschalkia acidurici (strain ATCC 7906 / DSM 604 / BCRC 14475 / CIP 104303 / KCTC 5404 / NCIMB 10678 / 9a)</name>
    <name type="common">Clostridium acidurici</name>
    <dbReference type="NCBI Taxonomy" id="1128398"/>
    <lineage>
        <taxon>Bacteria</taxon>
        <taxon>Bacillati</taxon>
        <taxon>Bacillota</taxon>
        <taxon>Tissierellia</taxon>
        <taxon>Tissierellales</taxon>
        <taxon>Gottschalkiaceae</taxon>
        <taxon>Gottschalkia</taxon>
    </lineage>
</organism>
<gene>
    <name evidence="1" type="ordered locus">Curi_c01120</name>
</gene>
<dbReference type="HOGENOM" id="CLU_143974_1_0_9"/>
<dbReference type="SUPFAM" id="SSF54913">
    <property type="entry name" value="GlnB-like"/>
    <property type="match status" value="1"/>
</dbReference>
<dbReference type="STRING" id="1128398.Curi_c01120"/>
<dbReference type="Proteomes" id="UP000006094">
    <property type="component" value="Chromosome"/>
</dbReference>
<proteinExistence type="predicted"/>